<accession>A0A0P1A3X2</accession>
<evidence type="ECO:0000313" key="2">
    <source>
        <dbReference type="EMBL" id="CEG35178.1"/>
    </source>
</evidence>
<feature type="transmembrane region" description="Helical" evidence="1">
    <location>
        <begin position="323"/>
        <end position="346"/>
    </location>
</feature>
<keyword evidence="1" id="KW-0812">Transmembrane</keyword>
<dbReference type="RefSeq" id="XP_024571547.1">
    <property type="nucleotide sequence ID" value="XM_024717223.1"/>
</dbReference>
<evidence type="ECO:0000313" key="3">
    <source>
        <dbReference type="Proteomes" id="UP000054928"/>
    </source>
</evidence>
<evidence type="ECO:0008006" key="4">
    <source>
        <dbReference type="Google" id="ProtNLM"/>
    </source>
</evidence>
<dbReference type="PANTHER" id="PTHR46366:SF1">
    <property type="entry name" value="PDZ DOMAIN-CONTAINING PROTEIN C1685.05"/>
    <property type="match status" value="1"/>
</dbReference>
<evidence type="ECO:0000256" key="1">
    <source>
        <dbReference type="SAM" id="Phobius"/>
    </source>
</evidence>
<dbReference type="STRING" id="4781.A0A0P1A3X2"/>
<dbReference type="PANTHER" id="PTHR46366">
    <property type="entry name" value="PRO-APOPTOTIC SERINE PROTEASE NMA111"/>
    <property type="match status" value="1"/>
</dbReference>
<feature type="transmembrane region" description="Helical" evidence="1">
    <location>
        <begin position="391"/>
        <end position="412"/>
    </location>
</feature>
<protein>
    <recommendedName>
        <fullName evidence="4">Transmembrane protein</fullName>
    </recommendedName>
</protein>
<feature type="transmembrane region" description="Helical" evidence="1">
    <location>
        <begin position="260"/>
        <end position="278"/>
    </location>
</feature>
<dbReference type="Proteomes" id="UP000054928">
    <property type="component" value="Unassembled WGS sequence"/>
</dbReference>
<dbReference type="EMBL" id="CCYD01000007">
    <property type="protein sequence ID" value="CEG35178.1"/>
    <property type="molecule type" value="Genomic_DNA"/>
</dbReference>
<feature type="transmembrane region" description="Helical" evidence="1">
    <location>
        <begin position="358"/>
        <end position="379"/>
    </location>
</feature>
<keyword evidence="1" id="KW-0472">Membrane</keyword>
<sequence length="602" mass="67748">MGFIQIVIFLRSNFSVNYGTSPNFSATLTAPIHKMEFSKSIGSVSQVKVSALRSTSLIDCVDDEVITTRCTTQSTFDQSQPGHSAAKKTLTAVWMFVGFVPLLLQTRSFFRLVTPHKISRTLVAPMSAAKLTSDVETLCPLVGLTIAGTWWNVAVTHYYELEKGRICHFVVPQYNIHGNYVLGAKQTPTDIDISSCKDNSYYFEYFFYHGSISYYAFYEEATGTFCANDNVGYVIVRGLGTYDGNGAKLANDVGDSTYRLSYWYGLFGFFWITYRTFMLRRSYISCKRFGRRCDLLQEPMQFQNCVVFVQESMRLSAHGARNYHRIVLIYFLIEGLMSDLFMLIAQDGLLAKVQYISLGYNLSGVLSILFEMVETMGWIRETPRVLIKRLLFNYETALLGEFACSAAMQHFLTGLNKSSLQRTRPIAEDVSYYVWSLVGHGIIVLGVVFVIASIRSVGAIISVRWLFGSFNLLWTSCCVDTAIGPRCKMILLSGYVWENGMLCYKAKTLKSFGIMKILEKNNNQAIVLHRLNWLTIPRDDLLTIGNINGNFVTHCDERSIVGVVSMIGRALGGPSDLDTTNSLAVVRVAVKQRRPEELLESN</sequence>
<dbReference type="GeneID" id="36408985"/>
<dbReference type="AlphaFoldDB" id="A0A0P1A3X2"/>
<name>A0A0P1A3X2_PLAHL</name>
<proteinExistence type="predicted"/>
<feature type="transmembrane region" description="Helical" evidence="1">
    <location>
        <begin position="432"/>
        <end position="454"/>
    </location>
</feature>
<reference evidence="3" key="1">
    <citation type="submission" date="2014-09" db="EMBL/GenBank/DDBJ databases">
        <authorList>
            <person name="Sharma Rahul"/>
            <person name="Thines Marco"/>
        </authorList>
    </citation>
    <scope>NUCLEOTIDE SEQUENCE [LARGE SCALE GENOMIC DNA]</scope>
</reference>
<keyword evidence="1" id="KW-1133">Transmembrane helix</keyword>
<organism evidence="2 3">
    <name type="scientific">Plasmopara halstedii</name>
    <name type="common">Downy mildew of sunflower</name>
    <dbReference type="NCBI Taxonomy" id="4781"/>
    <lineage>
        <taxon>Eukaryota</taxon>
        <taxon>Sar</taxon>
        <taxon>Stramenopiles</taxon>
        <taxon>Oomycota</taxon>
        <taxon>Peronosporomycetes</taxon>
        <taxon>Peronosporales</taxon>
        <taxon>Peronosporaceae</taxon>
        <taxon>Plasmopara</taxon>
    </lineage>
</organism>
<dbReference type="OMA" id="THYYELE"/>
<keyword evidence="3" id="KW-1185">Reference proteome</keyword>
<dbReference type="OrthoDB" id="107131at2759"/>